<evidence type="ECO:0000256" key="4">
    <source>
        <dbReference type="SAM" id="MobiDB-lite"/>
    </source>
</evidence>
<proteinExistence type="inferred from homology"/>
<dbReference type="GO" id="GO:0003735">
    <property type="term" value="F:structural constituent of ribosome"/>
    <property type="evidence" value="ECO:0007669"/>
    <property type="project" value="TreeGrafter"/>
</dbReference>
<evidence type="ECO:0000256" key="3">
    <source>
        <dbReference type="ARBA" id="ARBA00023274"/>
    </source>
</evidence>
<dbReference type="PANTHER" id="PTHR45699">
    <property type="entry name" value="60S ACIDIC RIBOSOMAL PROTEIN P0"/>
    <property type="match status" value="1"/>
</dbReference>
<dbReference type="GO" id="GO:0022625">
    <property type="term" value="C:cytosolic large ribosomal subunit"/>
    <property type="evidence" value="ECO:0007669"/>
    <property type="project" value="TreeGrafter"/>
</dbReference>
<dbReference type="GO" id="GO:0000027">
    <property type="term" value="P:ribosomal large subunit assembly"/>
    <property type="evidence" value="ECO:0007669"/>
    <property type="project" value="TreeGrafter"/>
</dbReference>
<protein>
    <recommendedName>
        <fullName evidence="7">60S acidic ribosomal protein P0</fullName>
    </recommendedName>
</protein>
<dbReference type="STRING" id="741276.A0A2S5B5Y7"/>
<sequence>MQGIKTVAAISLAVDYPTLASVTHSLVNSYKNLLAVALETEYSFPEVEALKDRLANPDAYAAAAPAADAGAAAGGAAAAEEKPAEAEEESDDDMGFGLFD</sequence>
<feature type="region of interest" description="Disordered" evidence="4">
    <location>
        <begin position="72"/>
        <end position="100"/>
    </location>
</feature>
<dbReference type="Proteomes" id="UP000237144">
    <property type="component" value="Unassembled WGS sequence"/>
</dbReference>
<dbReference type="OrthoDB" id="10259902at2759"/>
<name>A0A2S5B5Y7_9BASI</name>
<evidence type="ECO:0000256" key="2">
    <source>
        <dbReference type="ARBA" id="ARBA00022980"/>
    </source>
</evidence>
<gene>
    <name evidence="5" type="ORF">BMF94_4767</name>
</gene>
<evidence type="ECO:0008006" key="7">
    <source>
        <dbReference type="Google" id="ProtNLM"/>
    </source>
</evidence>
<evidence type="ECO:0000313" key="5">
    <source>
        <dbReference type="EMBL" id="POY72192.1"/>
    </source>
</evidence>
<dbReference type="GO" id="GO:0070180">
    <property type="term" value="F:large ribosomal subunit rRNA binding"/>
    <property type="evidence" value="ECO:0007669"/>
    <property type="project" value="TreeGrafter"/>
</dbReference>
<comment type="similarity">
    <text evidence="1">Belongs to the universal ribosomal protein uL10 family.</text>
</comment>
<dbReference type="EMBL" id="PJQD01000056">
    <property type="protein sequence ID" value="POY72192.1"/>
    <property type="molecule type" value="Genomic_DNA"/>
</dbReference>
<evidence type="ECO:0000313" key="6">
    <source>
        <dbReference type="Proteomes" id="UP000237144"/>
    </source>
</evidence>
<keyword evidence="2" id="KW-0689">Ribosomal protein</keyword>
<organism evidence="5 6">
    <name type="scientific">Rhodotorula taiwanensis</name>
    <dbReference type="NCBI Taxonomy" id="741276"/>
    <lineage>
        <taxon>Eukaryota</taxon>
        <taxon>Fungi</taxon>
        <taxon>Dikarya</taxon>
        <taxon>Basidiomycota</taxon>
        <taxon>Pucciniomycotina</taxon>
        <taxon>Microbotryomycetes</taxon>
        <taxon>Sporidiobolales</taxon>
        <taxon>Sporidiobolaceae</taxon>
        <taxon>Rhodotorula</taxon>
    </lineage>
</organism>
<dbReference type="PANTHER" id="PTHR45699:SF3">
    <property type="entry name" value="LARGE RIBOSOMAL SUBUNIT PROTEIN UL10"/>
    <property type="match status" value="1"/>
</dbReference>
<dbReference type="InterPro" id="IPR050323">
    <property type="entry name" value="Ribosomal_protein_uL10"/>
</dbReference>
<dbReference type="Pfam" id="PF00428">
    <property type="entry name" value="Ribosomal_60s"/>
    <property type="match status" value="1"/>
</dbReference>
<dbReference type="AlphaFoldDB" id="A0A2S5B5Y7"/>
<dbReference type="GO" id="GO:0002181">
    <property type="term" value="P:cytoplasmic translation"/>
    <property type="evidence" value="ECO:0007669"/>
    <property type="project" value="TreeGrafter"/>
</dbReference>
<evidence type="ECO:0000256" key="1">
    <source>
        <dbReference type="ARBA" id="ARBA00008889"/>
    </source>
</evidence>
<keyword evidence="6" id="KW-1185">Reference proteome</keyword>
<keyword evidence="3" id="KW-0687">Ribonucleoprotein</keyword>
<reference evidence="5 6" key="1">
    <citation type="journal article" date="2018" name="Front. Microbiol.">
        <title>Prospects for Fungal Bioremediation of Acidic Radioactive Waste Sites: Characterization and Genome Sequence of Rhodotorula taiwanensis MD1149.</title>
        <authorList>
            <person name="Tkavc R."/>
            <person name="Matrosova V.Y."/>
            <person name="Grichenko O.E."/>
            <person name="Gostincar C."/>
            <person name="Volpe R.P."/>
            <person name="Klimenkova P."/>
            <person name="Gaidamakova E.K."/>
            <person name="Zhou C.E."/>
            <person name="Stewart B.J."/>
            <person name="Lyman M.G."/>
            <person name="Malfatti S.A."/>
            <person name="Rubinfeld B."/>
            <person name="Courtot M."/>
            <person name="Singh J."/>
            <person name="Dalgard C.L."/>
            <person name="Hamilton T."/>
            <person name="Frey K.G."/>
            <person name="Gunde-Cimerman N."/>
            <person name="Dugan L."/>
            <person name="Daly M.J."/>
        </authorList>
    </citation>
    <scope>NUCLEOTIDE SEQUENCE [LARGE SCALE GENOMIC DNA]</scope>
    <source>
        <strain evidence="5 6">MD1149</strain>
    </source>
</reference>
<accession>A0A2S5B5Y7</accession>
<comment type="caution">
    <text evidence="5">The sequence shown here is derived from an EMBL/GenBank/DDBJ whole genome shotgun (WGS) entry which is preliminary data.</text>
</comment>